<reference evidence="2" key="2">
    <citation type="journal article" date="2022" name="Proc. Natl. Acad. Sci. U.S.A.">
        <title>Diploid-dominant life cycles characterize the early evolution of Fungi.</title>
        <authorList>
            <person name="Amses K.R."/>
            <person name="Simmons D.R."/>
            <person name="Longcore J.E."/>
            <person name="Mondo S.J."/>
            <person name="Seto K."/>
            <person name="Jeronimo G.H."/>
            <person name="Bonds A.E."/>
            <person name="Quandt C.A."/>
            <person name="Davis W.J."/>
            <person name="Chang Y."/>
            <person name="Federici B.A."/>
            <person name="Kuo A."/>
            <person name="LaButti K."/>
            <person name="Pangilinan J."/>
            <person name="Andreopoulos W."/>
            <person name="Tritt A."/>
            <person name="Riley R."/>
            <person name="Hundley H."/>
            <person name="Johnson J."/>
            <person name="Lipzen A."/>
            <person name="Barry K."/>
            <person name="Lang B.F."/>
            <person name="Cuomo C.A."/>
            <person name="Buchler N.E."/>
            <person name="Grigoriev I.V."/>
            <person name="Spatafora J.W."/>
            <person name="Stajich J.E."/>
            <person name="James T.Y."/>
        </authorList>
    </citation>
    <scope>NUCLEOTIDE SEQUENCE</scope>
    <source>
        <strain evidence="2">AG</strain>
    </source>
</reference>
<dbReference type="GeneID" id="75914376"/>
<dbReference type="AlphaFoldDB" id="A0AAD5HEK5"/>
<dbReference type="EMBL" id="MU620918">
    <property type="protein sequence ID" value="KAI8579691.1"/>
    <property type="molecule type" value="Genomic_DNA"/>
</dbReference>
<reference evidence="2" key="1">
    <citation type="submission" date="2021-06" db="EMBL/GenBank/DDBJ databases">
        <authorList>
            <consortium name="DOE Joint Genome Institute"/>
            <person name="Mondo S.J."/>
            <person name="Amses K.R."/>
            <person name="Simmons D.R."/>
            <person name="Longcore J.E."/>
            <person name="Seto K."/>
            <person name="Alves G.H."/>
            <person name="Bonds A.E."/>
            <person name="Quandt C.A."/>
            <person name="Davis W.J."/>
            <person name="Chang Y."/>
            <person name="Letcher P.M."/>
            <person name="Powell M.J."/>
            <person name="Kuo A."/>
            <person name="Labutti K."/>
            <person name="Pangilinan J."/>
            <person name="Andreopoulos W."/>
            <person name="Tritt A."/>
            <person name="Riley R."/>
            <person name="Hundley H."/>
            <person name="Johnson J."/>
            <person name="Lipzen A."/>
            <person name="Barry K."/>
            <person name="Berbee M.L."/>
            <person name="Buchler N.E."/>
            <person name="Grigoriev I.V."/>
            <person name="Spatafora J.W."/>
            <person name="Stajich J.E."/>
            <person name="James T.Y."/>
        </authorList>
    </citation>
    <scope>NUCLEOTIDE SEQUENCE</scope>
    <source>
        <strain evidence="2">AG</strain>
    </source>
</reference>
<organism evidence="2 3">
    <name type="scientific">Umbelopsis ramanniana AG</name>
    <dbReference type="NCBI Taxonomy" id="1314678"/>
    <lineage>
        <taxon>Eukaryota</taxon>
        <taxon>Fungi</taxon>
        <taxon>Fungi incertae sedis</taxon>
        <taxon>Mucoromycota</taxon>
        <taxon>Mucoromycotina</taxon>
        <taxon>Umbelopsidomycetes</taxon>
        <taxon>Umbelopsidales</taxon>
        <taxon>Umbelopsidaceae</taxon>
        <taxon>Umbelopsis</taxon>
    </lineage>
</organism>
<keyword evidence="3" id="KW-1185">Reference proteome</keyword>
<name>A0AAD5HEK5_UMBRA</name>
<protein>
    <submittedName>
        <fullName evidence="2">Uncharacterized protein</fullName>
    </submittedName>
</protein>
<feature type="transmembrane region" description="Helical" evidence="1">
    <location>
        <begin position="12"/>
        <end position="29"/>
    </location>
</feature>
<keyword evidence="1" id="KW-0472">Membrane</keyword>
<comment type="caution">
    <text evidence="2">The sequence shown here is derived from an EMBL/GenBank/DDBJ whole genome shotgun (WGS) entry which is preliminary data.</text>
</comment>
<dbReference type="RefSeq" id="XP_051444695.1">
    <property type="nucleotide sequence ID" value="XM_051589031.1"/>
</dbReference>
<gene>
    <name evidence="2" type="ORF">K450DRAFT_241056</name>
</gene>
<keyword evidence="1" id="KW-1133">Transmembrane helix</keyword>
<keyword evidence="1" id="KW-0812">Transmembrane</keyword>
<evidence type="ECO:0000256" key="1">
    <source>
        <dbReference type="SAM" id="Phobius"/>
    </source>
</evidence>
<evidence type="ECO:0000313" key="3">
    <source>
        <dbReference type="Proteomes" id="UP001206595"/>
    </source>
</evidence>
<dbReference type="Proteomes" id="UP001206595">
    <property type="component" value="Unassembled WGS sequence"/>
</dbReference>
<sequence>MGCCVSRHVKNGTMLFSFSFSNVFILFIVERRPFLHQGYILYNARCLRSLLVFVFSSTCEPRLLSTNTSSAVLGILS</sequence>
<accession>A0AAD5HEK5</accession>
<evidence type="ECO:0000313" key="2">
    <source>
        <dbReference type="EMBL" id="KAI8579691.1"/>
    </source>
</evidence>
<proteinExistence type="predicted"/>